<proteinExistence type="predicted"/>
<reference evidence="1 2" key="1">
    <citation type="submission" date="2019-08" db="EMBL/GenBank/DDBJ databases">
        <title>In-depth cultivation of the pig gut microbiome towards novel bacterial diversity and tailored functional studies.</title>
        <authorList>
            <person name="Wylensek D."/>
            <person name="Hitch T.C.A."/>
            <person name="Clavel T."/>
        </authorList>
    </citation>
    <scope>NUCLEOTIDE SEQUENCE [LARGE SCALE GENOMIC DNA]</scope>
    <source>
        <strain evidence="1 2">Oil+RF-744-GAM-WT-6</strain>
    </source>
</reference>
<comment type="caution">
    <text evidence="1">The sequence shown here is derived from an EMBL/GenBank/DDBJ whole genome shotgun (WGS) entry which is preliminary data.</text>
</comment>
<keyword evidence="2" id="KW-1185">Reference proteome</keyword>
<organism evidence="1 2">
    <name type="scientific">Stecheria intestinalis</name>
    <dbReference type="NCBI Taxonomy" id="2606630"/>
    <lineage>
        <taxon>Bacteria</taxon>
        <taxon>Bacillati</taxon>
        <taxon>Bacillota</taxon>
        <taxon>Erysipelotrichia</taxon>
        <taxon>Erysipelotrichales</taxon>
        <taxon>Erysipelotrichaceae</taxon>
        <taxon>Stecheria</taxon>
    </lineage>
</organism>
<dbReference type="AlphaFoldDB" id="A0A7X2TG99"/>
<evidence type="ECO:0000313" key="1">
    <source>
        <dbReference type="EMBL" id="MSS58955.1"/>
    </source>
</evidence>
<dbReference type="Proteomes" id="UP000461880">
    <property type="component" value="Unassembled WGS sequence"/>
</dbReference>
<sequence length="192" mass="21382">MSAVLGPIHYWLYGKIGNQEELTAEIADLAEQNGWIEDAAHYQKSLPALETVIDEGNIHGWLQAQINDAETRYADLVTKILAGDEARMDALLKAAEQFGEQHAVAAGSPEEAYKALDDFFVNGMPCDRVNVKTGSDEDHVSWEMTQDIHGQYWHGTSAPYYALRRSVMEGMLKNSGYVLNAGDDFHYSIITE</sequence>
<dbReference type="EMBL" id="VUMN01000020">
    <property type="protein sequence ID" value="MSS58955.1"/>
    <property type="molecule type" value="Genomic_DNA"/>
</dbReference>
<gene>
    <name evidence="1" type="ORF">FYJ51_08550</name>
</gene>
<name>A0A7X2TG99_9FIRM</name>
<accession>A0A7X2TG99</accession>
<evidence type="ECO:0000313" key="2">
    <source>
        <dbReference type="Proteomes" id="UP000461880"/>
    </source>
</evidence>
<protein>
    <submittedName>
        <fullName evidence="1">Uncharacterized protein</fullName>
    </submittedName>
</protein>
<dbReference type="RefSeq" id="WP_154504993.1">
    <property type="nucleotide sequence ID" value="NZ_JAQXPC010000107.1"/>
</dbReference>